<reference evidence="1" key="2">
    <citation type="submission" date="2020-06" db="EMBL/GenBank/DDBJ databases">
        <authorList>
            <person name="Studholme D.J."/>
        </authorList>
    </citation>
    <scope>NUCLEOTIDE SEQUENCE</scope>
    <source>
        <strain evidence="1">NZFS 3630</strain>
    </source>
</reference>
<protein>
    <submittedName>
        <fullName evidence="1">Uncharacterized protein</fullName>
    </submittedName>
</protein>
<dbReference type="EMBL" id="JPWU03001461">
    <property type="protein sequence ID" value="KAG2502418.1"/>
    <property type="molecule type" value="Genomic_DNA"/>
</dbReference>
<gene>
    <name evidence="1" type="ORF">JM18_009589</name>
</gene>
<evidence type="ECO:0000313" key="2">
    <source>
        <dbReference type="Proteomes" id="UP000792063"/>
    </source>
</evidence>
<accession>A0A921S7W2</accession>
<proteinExistence type="predicted"/>
<evidence type="ECO:0000313" key="1">
    <source>
        <dbReference type="EMBL" id="KAG2502418.1"/>
    </source>
</evidence>
<organism evidence="1 2">
    <name type="scientific">Phytophthora kernoviae</name>
    <dbReference type="NCBI Taxonomy" id="325452"/>
    <lineage>
        <taxon>Eukaryota</taxon>
        <taxon>Sar</taxon>
        <taxon>Stramenopiles</taxon>
        <taxon>Oomycota</taxon>
        <taxon>Peronosporomycetes</taxon>
        <taxon>Peronosporales</taxon>
        <taxon>Peronosporaceae</taxon>
        <taxon>Phytophthora</taxon>
    </lineage>
</organism>
<sequence length="125" mass="14614">QVYALEIHVLDRQGAKPGIYLTLFQYWWYITVDVSNLSCKYSVDHRTQLEESIHQEDKKLKYVEVKELFQLSSKGDDVTLASRHNFDSKLNKGEVLTVKKLQQYPQTLEQSVKPKKSKKIQALWG</sequence>
<feature type="non-terminal residue" evidence="1">
    <location>
        <position position="125"/>
    </location>
</feature>
<dbReference type="AlphaFoldDB" id="A0A921S7W2"/>
<name>A0A921S7W2_9STRA</name>
<reference evidence="1" key="1">
    <citation type="journal article" date="2015" name="Genom Data">
        <title>Genome sequences of six Phytophthora species associated with forests in New Zealand.</title>
        <authorList>
            <person name="Studholme D.J."/>
            <person name="McDougal R.L."/>
            <person name="Sambles C."/>
            <person name="Hansen E."/>
            <person name="Hardy G."/>
            <person name="Grant M."/>
            <person name="Ganley R.J."/>
            <person name="Williams N.M."/>
        </authorList>
    </citation>
    <scope>NUCLEOTIDE SEQUENCE</scope>
    <source>
        <strain evidence="1">NZFS 3630</strain>
    </source>
</reference>
<dbReference type="Proteomes" id="UP000792063">
    <property type="component" value="Unassembled WGS sequence"/>
</dbReference>
<comment type="caution">
    <text evidence="1">The sequence shown here is derived from an EMBL/GenBank/DDBJ whole genome shotgun (WGS) entry which is preliminary data.</text>
</comment>